<dbReference type="Gene3D" id="3.50.50.60">
    <property type="entry name" value="FAD/NAD(P)-binding domain"/>
    <property type="match status" value="3"/>
</dbReference>
<evidence type="ECO:0000256" key="4">
    <source>
        <dbReference type="ARBA" id="ARBA00022723"/>
    </source>
</evidence>
<comment type="similarity">
    <text evidence="2">Belongs to the HdrA family.</text>
</comment>
<keyword evidence="6 10" id="KW-0560">Oxidoreductase</keyword>
<evidence type="ECO:0000259" key="9">
    <source>
        <dbReference type="PROSITE" id="PS51379"/>
    </source>
</evidence>
<sequence>MSANKVGSVLVVGAGIAGIQASLDLAESGYLVYLVESSPAIGGTMPMLDKTFPTNDCSMCILSPKLVECGRHLNIKTYTCADVVDVQGEPGNFTVIIRQRPRYVGVDKCKGCGECAEACPIDVPSEFDQGIGERKAIYKPYAQAFPNAYVIDKENCIECGACEEACQAGAIDHSMEEETIELNVGAVVLCPGFQKFDPSQLTYYGYGKYPNVLTSLEFERILSASGPFQGHLVRPYDKKEPRRIAWIQCVGSRNCRIDHGYCSSVCCMYAIKEAVIAKEHSKEPLETTIFYMDMRTYGKGFEKYYNRAKDEQGVRFIRSRVYEISEVEDESKNLRIRYANEDGAISEEEFDLVVLSVGLEPSPGIMELCRKLGLTLNKYGFVEPASFTGVGTNKPGIFVAGAFSAPKDIPETVMQASAAAGASASLLAEARGTLVKEKEFPPEKDVSGQPPRIGVFVCHCGVNIGSVVNVPEVVEMARNLPNVVYAGEYLYACSQDSQAAMKQIIEEYGLNRVVVASCSPRTHKPLFQETVREAGLNRALFEMANIRDQCSWVHMHEPVKATEKARDLVKMVVAKAALLEPIPQIAAGVTKAALVIGGGVSGMTSALSLADLGYRVHLVEKEQQLGGMARRIRHGLKGEEVQPFLNDLVAKVMSHPNIEVHAGTEVQAVAGYVGNFVTTLTNGKELQHGVAVIATGGEEYKPTEYLYGESDRVFTQLELEEALAAGDPRIENAKTFVLIQCVGSREPERPYCSRVCCGKSVKLALKLKEKNPSTNVFVLYRDIRTYGFLEDYYQEARRKGVLFIRYNPENKPLVEKEDGSLKVTVTDHVLGVPVVIEADVIGLAAAIVAPESNRQLGHLFKVPLNEDGFFLEAHMKLRPVDFTSEGIFMAGLAHGPKNLEENIAQAKAAAGRASTILSKDHLESHGVVAVVQQDKCAACLTCVRLCPYNAPKIRNYAAEIEPLLCQGCGTCAGECPNKAITLQGYKDHMQMSMSKALFREV</sequence>
<dbReference type="InterPro" id="IPR017896">
    <property type="entry name" value="4Fe4S_Fe-S-bd"/>
</dbReference>
<dbReference type="EC" id="1.8.98.1" evidence="10"/>
<dbReference type="Gene3D" id="3.30.70.3270">
    <property type="match status" value="1"/>
</dbReference>
<dbReference type="InterPro" id="IPR036188">
    <property type="entry name" value="FAD/NAD-bd_sf"/>
</dbReference>
<comment type="caution">
    <text evidence="10">The sequence shown here is derived from an EMBL/GenBank/DDBJ whole genome shotgun (WGS) entry which is preliminary data.</text>
</comment>
<keyword evidence="5" id="KW-0285">Flavoprotein</keyword>
<dbReference type="RefSeq" id="WP_307403317.1">
    <property type="nucleotide sequence ID" value="NZ_JAUSUX010000027.1"/>
</dbReference>
<dbReference type="GO" id="GO:0051912">
    <property type="term" value="F:CoB--CoM heterodisulfide reductase activity"/>
    <property type="evidence" value="ECO:0007669"/>
    <property type="project" value="UniProtKB-EC"/>
</dbReference>
<dbReference type="PROSITE" id="PS51379">
    <property type="entry name" value="4FE4S_FER_2"/>
    <property type="match status" value="4"/>
</dbReference>
<evidence type="ECO:0000256" key="5">
    <source>
        <dbReference type="ARBA" id="ARBA00022827"/>
    </source>
</evidence>
<dbReference type="Gene3D" id="3.30.70.20">
    <property type="match status" value="1"/>
</dbReference>
<evidence type="ECO:0000313" key="10">
    <source>
        <dbReference type="EMBL" id="MDQ0287470.1"/>
    </source>
</evidence>
<organism evidence="10 11">
    <name type="scientific">Desulfofundulus luciae</name>
    <dbReference type="NCBI Taxonomy" id="74702"/>
    <lineage>
        <taxon>Bacteria</taxon>
        <taxon>Bacillati</taxon>
        <taxon>Bacillota</taxon>
        <taxon>Clostridia</taxon>
        <taxon>Eubacteriales</taxon>
        <taxon>Peptococcaceae</taxon>
        <taxon>Desulfofundulus</taxon>
    </lineage>
</organism>
<dbReference type="Pfam" id="PF00037">
    <property type="entry name" value="Fer4"/>
    <property type="match status" value="1"/>
</dbReference>
<dbReference type="Pfam" id="PF13187">
    <property type="entry name" value="Fer4_9"/>
    <property type="match status" value="1"/>
</dbReference>
<keyword evidence="7" id="KW-0408">Iron</keyword>
<evidence type="ECO:0000256" key="1">
    <source>
        <dbReference type="ARBA" id="ARBA00001974"/>
    </source>
</evidence>
<proteinExistence type="inferred from homology"/>
<evidence type="ECO:0000256" key="8">
    <source>
        <dbReference type="ARBA" id="ARBA00023014"/>
    </source>
</evidence>
<comment type="cofactor">
    <cofactor evidence="1">
        <name>FAD</name>
        <dbReference type="ChEBI" id="CHEBI:57692"/>
    </cofactor>
</comment>
<evidence type="ECO:0000256" key="7">
    <source>
        <dbReference type="ARBA" id="ARBA00023004"/>
    </source>
</evidence>
<evidence type="ECO:0000256" key="2">
    <source>
        <dbReference type="ARBA" id="ARBA00006561"/>
    </source>
</evidence>
<evidence type="ECO:0000256" key="6">
    <source>
        <dbReference type="ARBA" id="ARBA00023002"/>
    </source>
</evidence>
<dbReference type="SUPFAM" id="SSF51905">
    <property type="entry name" value="FAD/NAD(P)-binding domain"/>
    <property type="match status" value="2"/>
</dbReference>
<dbReference type="InterPro" id="IPR023753">
    <property type="entry name" value="FAD/NAD-binding_dom"/>
</dbReference>
<dbReference type="EMBL" id="JAUSUX010000027">
    <property type="protein sequence ID" value="MDQ0287470.1"/>
    <property type="molecule type" value="Genomic_DNA"/>
</dbReference>
<dbReference type="PANTHER" id="PTHR43498">
    <property type="entry name" value="FERREDOXIN:COB-COM HETERODISULFIDE REDUCTASE SUBUNIT A"/>
    <property type="match status" value="1"/>
</dbReference>
<feature type="domain" description="4Fe-4S ferredoxin-type" evidence="9">
    <location>
        <begin position="147"/>
        <end position="176"/>
    </location>
</feature>
<dbReference type="Proteomes" id="UP001225644">
    <property type="component" value="Unassembled WGS sequence"/>
</dbReference>
<reference evidence="10 11" key="1">
    <citation type="submission" date="2023-07" db="EMBL/GenBank/DDBJ databases">
        <title>Genomic Encyclopedia of Type Strains, Phase IV (KMG-IV): sequencing the most valuable type-strain genomes for metagenomic binning, comparative biology and taxonomic classification.</title>
        <authorList>
            <person name="Goeker M."/>
        </authorList>
    </citation>
    <scope>NUCLEOTIDE SEQUENCE [LARGE SCALE GENOMIC DNA]</scope>
    <source>
        <strain evidence="10 11">DSM 12396</strain>
    </source>
</reference>
<dbReference type="InterPro" id="IPR039650">
    <property type="entry name" value="HdrA-like"/>
</dbReference>
<protein>
    <submittedName>
        <fullName evidence="10">Heterodisulfide reductase subunit A</fullName>
        <ecNumber evidence="10">1.8.98.1</ecNumber>
    </submittedName>
</protein>
<keyword evidence="5" id="KW-0274">FAD</keyword>
<dbReference type="Pfam" id="PF13450">
    <property type="entry name" value="NAD_binding_8"/>
    <property type="match status" value="1"/>
</dbReference>
<name>A0ABU0B5B5_9FIRM</name>
<dbReference type="InterPro" id="IPR017900">
    <property type="entry name" value="4Fe4S_Fe_S_CS"/>
</dbReference>
<evidence type="ECO:0000256" key="3">
    <source>
        <dbReference type="ARBA" id="ARBA00022485"/>
    </source>
</evidence>
<evidence type="ECO:0000313" key="11">
    <source>
        <dbReference type="Proteomes" id="UP001225644"/>
    </source>
</evidence>
<feature type="domain" description="4Fe-4S ferredoxin-type" evidence="9">
    <location>
        <begin position="956"/>
        <end position="985"/>
    </location>
</feature>
<dbReference type="PROSITE" id="PS00198">
    <property type="entry name" value="4FE4S_FER_1"/>
    <property type="match status" value="2"/>
</dbReference>
<dbReference type="Gene3D" id="3.40.50.720">
    <property type="entry name" value="NAD(P)-binding Rossmann-like Domain"/>
    <property type="match status" value="1"/>
</dbReference>
<feature type="domain" description="4Fe-4S ferredoxin-type" evidence="9">
    <location>
        <begin position="99"/>
        <end position="130"/>
    </location>
</feature>
<feature type="domain" description="4Fe-4S ferredoxin-type" evidence="9">
    <location>
        <begin position="927"/>
        <end position="955"/>
    </location>
</feature>
<keyword evidence="3" id="KW-0004">4Fe-4S</keyword>
<keyword evidence="11" id="KW-1185">Reference proteome</keyword>
<keyword evidence="4" id="KW-0479">Metal-binding</keyword>
<dbReference type="PANTHER" id="PTHR43498:SF1">
    <property type="entry name" value="COB--COM HETERODISULFIDE REDUCTASE IRON-SULFUR SUBUNIT A"/>
    <property type="match status" value="1"/>
</dbReference>
<keyword evidence="8" id="KW-0411">Iron-sulfur</keyword>
<dbReference type="Pfam" id="PF07992">
    <property type="entry name" value="Pyr_redox_2"/>
    <property type="match status" value="1"/>
</dbReference>
<accession>A0ABU0B5B5</accession>
<dbReference type="SUPFAM" id="SSF54862">
    <property type="entry name" value="4Fe-4S ferredoxins"/>
    <property type="match status" value="1"/>
</dbReference>
<gene>
    <name evidence="10" type="ORF">J2Z49_002598</name>
</gene>